<dbReference type="SUPFAM" id="SSF53756">
    <property type="entry name" value="UDP-Glycosyltransferase/glycogen phosphorylase"/>
    <property type="match status" value="2"/>
</dbReference>
<gene>
    <name evidence="4" type="ORF">GOP47_0010958</name>
</gene>
<dbReference type="FunFam" id="3.40.50.2000:FF:000056">
    <property type="entry name" value="Glycosyltransferase"/>
    <property type="match status" value="1"/>
</dbReference>
<protein>
    <recommendedName>
        <fullName evidence="6">Glycosyltransferase</fullName>
    </recommendedName>
</protein>
<dbReference type="Gene3D" id="3.40.50.2000">
    <property type="entry name" value="Glycogen Phosphorylase B"/>
    <property type="match status" value="3"/>
</dbReference>
<dbReference type="Proteomes" id="UP000886520">
    <property type="component" value="Chromosome 10"/>
</dbReference>
<dbReference type="GO" id="GO:0080044">
    <property type="term" value="F:quercetin 7-O-glucosyltransferase activity"/>
    <property type="evidence" value="ECO:0007669"/>
    <property type="project" value="TreeGrafter"/>
</dbReference>
<proteinExistence type="inferred from homology"/>
<keyword evidence="5" id="KW-1185">Reference proteome</keyword>
<dbReference type="InterPro" id="IPR002213">
    <property type="entry name" value="UDP_glucos_trans"/>
</dbReference>
<evidence type="ECO:0000313" key="5">
    <source>
        <dbReference type="Proteomes" id="UP000886520"/>
    </source>
</evidence>
<evidence type="ECO:0000256" key="3">
    <source>
        <dbReference type="SAM" id="MobiDB-lite"/>
    </source>
</evidence>
<evidence type="ECO:0000256" key="2">
    <source>
        <dbReference type="ARBA" id="ARBA00022679"/>
    </source>
</evidence>
<evidence type="ECO:0000256" key="1">
    <source>
        <dbReference type="ARBA" id="ARBA00009995"/>
    </source>
</evidence>
<sequence>MTHGCKQGLKLTPVFPVKGCFPGQTTCLEKPPVIWHVHVSHSLTQESAHSSLTLLRCAGMMTDDHLPHVVLFPFPAQGHINPALQFAQLLASSLSLCRVTFINTSHNIAKLRAAHDLHLGPRIRLQPLADDGEHGLGHDFFEKVEKMGGLLESLLLNLLAPKKRSCVELKWREEQEEEEEGNNGTGHGGSADVRGRSDLEDLQRTPTCSHGHGNLANACIHRESHEYCDEDTATWPPPVCIVSDIFLGWVQDIADKLDLPRFILYTPSPATLVLMLSLPKMIGQGRLPCDKALDVANKEPLNLPGLTHTLCLADVPSHLLLPPSAFMFNYFIRHSKRIPDAAAVLLNTFPVLQGLAVDVARSLLNDYPCMWDNLLHKHDLPRVIPVGPLLPSSMFDESRIPRAPVSRAGGAEDDICLQWLKKQEPSSVVYVSFGSMAELSKEQIHELAWGLEASGKPFLWVVRGESACFLPSDFNVGMQDSEIAVVDVPLMTDERAPNPDNLQTSSYMSTNLGKGLVVSWAPQLDVLLHPSVALFLSHCGWNSTLEAISAGVPVLGWPLFAEQKMNCRFLVDELKVAMEFCKAEGGLVGKKEVERVIREGLEMERGYHMKRQVLEWKVRARNAVKDGGPSQENVKAFGGLLASLHMPL</sequence>
<dbReference type="AlphaFoldDB" id="A0A9D4UX42"/>
<dbReference type="OrthoDB" id="5835829at2759"/>
<dbReference type="InterPro" id="IPR035595">
    <property type="entry name" value="UDP_glycos_trans_CS"/>
</dbReference>
<keyword evidence="2" id="KW-0808">Transferase</keyword>
<evidence type="ECO:0008006" key="6">
    <source>
        <dbReference type="Google" id="ProtNLM"/>
    </source>
</evidence>
<evidence type="ECO:0000313" key="4">
    <source>
        <dbReference type="EMBL" id="KAI5074997.1"/>
    </source>
</evidence>
<dbReference type="Pfam" id="PF00201">
    <property type="entry name" value="UDPGT"/>
    <property type="match status" value="1"/>
</dbReference>
<comment type="similarity">
    <text evidence="1">Belongs to the UDP-glycosyltransferase family.</text>
</comment>
<dbReference type="PROSITE" id="PS00375">
    <property type="entry name" value="UDPGT"/>
    <property type="match status" value="1"/>
</dbReference>
<name>A0A9D4UX42_ADICA</name>
<dbReference type="PANTHER" id="PTHR11926">
    <property type="entry name" value="GLUCOSYL/GLUCURONOSYL TRANSFERASES"/>
    <property type="match status" value="1"/>
</dbReference>
<reference evidence="4" key="1">
    <citation type="submission" date="2021-01" db="EMBL/GenBank/DDBJ databases">
        <title>Adiantum capillus-veneris genome.</title>
        <authorList>
            <person name="Fang Y."/>
            <person name="Liao Q."/>
        </authorList>
    </citation>
    <scope>NUCLEOTIDE SEQUENCE</scope>
    <source>
        <strain evidence="4">H3</strain>
        <tissue evidence="4">Leaf</tissue>
    </source>
</reference>
<feature type="region of interest" description="Disordered" evidence="3">
    <location>
        <begin position="173"/>
        <end position="195"/>
    </location>
</feature>
<comment type="caution">
    <text evidence="4">The sequence shown here is derived from an EMBL/GenBank/DDBJ whole genome shotgun (WGS) entry which is preliminary data.</text>
</comment>
<organism evidence="4 5">
    <name type="scientific">Adiantum capillus-veneris</name>
    <name type="common">Maidenhair fern</name>
    <dbReference type="NCBI Taxonomy" id="13818"/>
    <lineage>
        <taxon>Eukaryota</taxon>
        <taxon>Viridiplantae</taxon>
        <taxon>Streptophyta</taxon>
        <taxon>Embryophyta</taxon>
        <taxon>Tracheophyta</taxon>
        <taxon>Polypodiopsida</taxon>
        <taxon>Polypodiidae</taxon>
        <taxon>Polypodiales</taxon>
        <taxon>Pteridineae</taxon>
        <taxon>Pteridaceae</taxon>
        <taxon>Vittarioideae</taxon>
        <taxon>Adiantum</taxon>
    </lineage>
</organism>
<dbReference type="PANTHER" id="PTHR11926:SF774">
    <property type="entry name" value="UDP-GLYCOSYLTRANSFERASE 85A1-RELATED"/>
    <property type="match status" value="1"/>
</dbReference>
<dbReference type="EMBL" id="JABFUD020000010">
    <property type="protein sequence ID" value="KAI5074997.1"/>
    <property type="molecule type" value="Genomic_DNA"/>
</dbReference>
<accession>A0A9D4UX42</accession>
<dbReference type="GO" id="GO:0080043">
    <property type="term" value="F:quercetin 3-O-glucosyltransferase activity"/>
    <property type="evidence" value="ECO:0007669"/>
    <property type="project" value="TreeGrafter"/>
</dbReference>
<dbReference type="CDD" id="cd03784">
    <property type="entry name" value="GT1_Gtf-like"/>
    <property type="match status" value="1"/>
</dbReference>